<evidence type="ECO:0000313" key="2">
    <source>
        <dbReference type="Proteomes" id="UP000316008"/>
    </source>
</evidence>
<dbReference type="OrthoDB" id="9811934at2"/>
<dbReference type="RefSeq" id="WP_144331142.1">
    <property type="nucleotide sequence ID" value="NZ_VLPL01000001.1"/>
</dbReference>
<proteinExistence type="predicted"/>
<dbReference type="PROSITE" id="PS51257">
    <property type="entry name" value="PROKAR_LIPOPROTEIN"/>
    <property type="match status" value="1"/>
</dbReference>
<accession>A0A556N5Z5</accession>
<comment type="caution">
    <text evidence="1">The sequence shown here is derived from an EMBL/GenBank/DDBJ whole genome shotgun (WGS) entry which is preliminary data.</text>
</comment>
<evidence type="ECO:0000313" key="1">
    <source>
        <dbReference type="EMBL" id="TSJ47606.1"/>
    </source>
</evidence>
<dbReference type="Proteomes" id="UP000316008">
    <property type="component" value="Unassembled WGS sequence"/>
</dbReference>
<evidence type="ECO:0008006" key="3">
    <source>
        <dbReference type="Google" id="ProtNLM"/>
    </source>
</evidence>
<dbReference type="InterPro" id="IPR011047">
    <property type="entry name" value="Quinoprotein_ADH-like_sf"/>
</dbReference>
<dbReference type="EMBL" id="VLPL01000001">
    <property type="protein sequence ID" value="TSJ47606.1"/>
    <property type="molecule type" value="Genomic_DNA"/>
</dbReference>
<dbReference type="PANTHER" id="PTHR42754:SF1">
    <property type="entry name" value="LIPOPROTEIN"/>
    <property type="match status" value="1"/>
</dbReference>
<dbReference type="InterPro" id="IPR015943">
    <property type="entry name" value="WD40/YVTN_repeat-like_dom_sf"/>
</dbReference>
<reference evidence="1 2" key="1">
    <citation type="submission" date="2019-07" db="EMBL/GenBank/DDBJ databases">
        <authorList>
            <person name="Huq M.A."/>
        </authorList>
    </citation>
    <scope>NUCLEOTIDE SEQUENCE [LARGE SCALE GENOMIC DNA]</scope>
    <source>
        <strain evidence="1 2">MAH-3</strain>
    </source>
</reference>
<organism evidence="1 2">
    <name type="scientific">Fluviicola chungangensis</name>
    <dbReference type="NCBI Taxonomy" id="2597671"/>
    <lineage>
        <taxon>Bacteria</taxon>
        <taxon>Pseudomonadati</taxon>
        <taxon>Bacteroidota</taxon>
        <taxon>Flavobacteriia</taxon>
        <taxon>Flavobacteriales</taxon>
        <taxon>Crocinitomicaceae</taxon>
        <taxon>Fluviicola</taxon>
    </lineage>
</organism>
<dbReference type="PANTHER" id="PTHR42754">
    <property type="entry name" value="ENDOGLUCANASE"/>
    <property type="match status" value="1"/>
</dbReference>
<sequence length="389" mass="42932">MMRTILIILTVTFTLSCKKKDQSPDQFQTAPGTINNELLSGGDVSSFVRKFSVNSSMEIWSLGQTLVGTYLCTGYTYKDGVLENYLMKLDAKGEILFVKKIPTNEYGPELESTFDGCFILANTYNSVNLAVTNPGWLPAEIVKLNSDGTELWRKSYVNSSSHRLTAVKQATDQGLILAGIQANSEGFLIKTDASGNELWRKNYENFTITDVTKMADNGFVLCGRRKTSSNQFDAYVVRTDAAGTVLWSQILTETTSYYGSIAHCVTETVDGSIAVGGLSFFPQRAGFIRLYDANGIEIWRKNTDILTTTTGEFLGSEPLGILNTSDGQLMFVDSQGYMRRILLTGEETWNRSVTDKQPVRAFIKTADNGFIMAGGSSFSILTKTDFQGF</sequence>
<protein>
    <recommendedName>
        <fullName evidence="3">PQQ-binding-like beta-propeller repeat protein</fullName>
    </recommendedName>
</protein>
<dbReference type="SUPFAM" id="SSF50998">
    <property type="entry name" value="Quinoprotein alcohol dehydrogenase-like"/>
    <property type="match status" value="1"/>
</dbReference>
<dbReference type="Gene3D" id="2.130.10.10">
    <property type="entry name" value="YVTN repeat-like/Quinoprotein amine dehydrogenase"/>
    <property type="match status" value="1"/>
</dbReference>
<dbReference type="AlphaFoldDB" id="A0A556N5Z5"/>
<name>A0A556N5Z5_9FLAO</name>
<keyword evidence="2" id="KW-1185">Reference proteome</keyword>
<gene>
    <name evidence="1" type="ORF">FO442_00315</name>
</gene>